<accession>A0A517ML91</accession>
<gene>
    <name evidence="2" type="ORF">FF011L_44560</name>
</gene>
<evidence type="ECO:0000313" key="2">
    <source>
        <dbReference type="EMBL" id="QDS95658.1"/>
    </source>
</evidence>
<organism evidence="2 3">
    <name type="scientific">Roseimaritima multifibrata</name>
    <dbReference type="NCBI Taxonomy" id="1930274"/>
    <lineage>
        <taxon>Bacteria</taxon>
        <taxon>Pseudomonadati</taxon>
        <taxon>Planctomycetota</taxon>
        <taxon>Planctomycetia</taxon>
        <taxon>Pirellulales</taxon>
        <taxon>Pirellulaceae</taxon>
        <taxon>Roseimaritima</taxon>
    </lineage>
</organism>
<reference evidence="2 3" key="1">
    <citation type="submission" date="2019-02" db="EMBL/GenBank/DDBJ databases">
        <title>Deep-cultivation of Planctomycetes and their phenomic and genomic characterization uncovers novel biology.</title>
        <authorList>
            <person name="Wiegand S."/>
            <person name="Jogler M."/>
            <person name="Boedeker C."/>
            <person name="Pinto D."/>
            <person name="Vollmers J."/>
            <person name="Rivas-Marin E."/>
            <person name="Kohn T."/>
            <person name="Peeters S.H."/>
            <person name="Heuer A."/>
            <person name="Rast P."/>
            <person name="Oberbeckmann S."/>
            <person name="Bunk B."/>
            <person name="Jeske O."/>
            <person name="Meyerdierks A."/>
            <person name="Storesund J.E."/>
            <person name="Kallscheuer N."/>
            <person name="Luecker S."/>
            <person name="Lage O.M."/>
            <person name="Pohl T."/>
            <person name="Merkel B.J."/>
            <person name="Hornburger P."/>
            <person name="Mueller R.-W."/>
            <person name="Bruemmer F."/>
            <person name="Labrenz M."/>
            <person name="Spormann A.M."/>
            <person name="Op den Camp H."/>
            <person name="Overmann J."/>
            <person name="Amann R."/>
            <person name="Jetten M.S.M."/>
            <person name="Mascher T."/>
            <person name="Medema M.H."/>
            <person name="Devos D.P."/>
            <person name="Kaster A.-K."/>
            <person name="Ovreas L."/>
            <person name="Rohde M."/>
            <person name="Galperin M.Y."/>
            <person name="Jogler C."/>
        </authorList>
    </citation>
    <scope>NUCLEOTIDE SEQUENCE [LARGE SCALE GENOMIC DNA]</scope>
    <source>
        <strain evidence="2 3">FF011L</strain>
    </source>
</reference>
<dbReference type="KEGG" id="rml:FF011L_44560"/>
<proteinExistence type="predicted"/>
<evidence type="ECO:0000313" key="3">
    <source>
        <dbReference type="Proteomes" id="UP000320672"/>
    </source>
</evidence>
<evidence type="ECO:0000256" key="1">
    <source>
        <dbReference type="SAM" id="SignalP"/>
    </source>
</evidence>
<keyword evidence="1" id="KW-0732">Signal</keyword>
<dbReference type="RefSeq" id="WP_145353920.1">
    <property type="nucleotide sequence ID" value="NZ_CP036262.1"/>
</dbReference>
<protein>
    <recommendedName>
        <fullName evidence="4">Outer membrane lipoprotein-sorting protein</fullName>
    </recommendedName>
</protein>
<feature type="signal peptide" evidence="1">
    <location>
        <begin position="1"/>
        <end position="23"/>
    </location>
</feature>
<name>A0A517ML91_9BACT</name>
<dbReference type="Proteomes" id="UP000320672">
    <property type="component" value="Chromosome"/>
</dbReference>
<dbReference type="AlphaFoldDB" id="A0A517ML91"/>
<sequence length="274" mass="30711" precursor="true">MSHLRLSLIVAALLMLAHVQALAQDAPPFKDAVRKFADARKAIATYELLLTINERGRPQRATDGVLYPAVSEPVVTLEIAADLKSDRLLVAEHQINDGKKVLKRLDVRTPKYSISERDSRGSIMPPGNHRIDGYFDPLALGIAAIGDMSRGTSLAGVVRNYMDWPSLESQLLADGIIQYGEDDGETSYLLFLDAKRGYSPIRLRDYTGHGGVFRVDQLSSLRDGIWLPASAIVEEPERIRMMQFEWRTVNSSIDERFDLPEIEATYDIDLIDKR</sequence>
<evidence type="ECO:0008006" key="4">
    <source>
        <dbReference type="Google" id="ProtNLM"/>
    </source>
</evidence>
<keyword evidence="3" id="KW-1185">Reference proteome</keyword>
<feature type="chain" id="PRO_5022085918" description="Outer membrane lipoprotein-sorting protein" evidence="1">
    <location>
        <begin position="24"/>
        <end position="274"/>
    </location>
</feature>
<dbReference type="EMBL" id="CP036262">
    <property type="protein sequence ID" value="QDS95658.1"/>
    <property type="molecule type" value="Genomic_DNA"/>
</dbReference>